<dbReference type="AlphaFoldDB" id="A0A6M3X9Z7"/>
<evidence type="ECO:0008006" key="2">
    <source>
        <dbReference type="Google" id="ProtNLM"/>
    </source>
</evidence>
<reference evidence="1" key="1">
    <citation type="submission" date="2020-03" db="EMBL/GenBank/DDBJ databases">
        <title>The deep terrestrial virosphere.</title>
        <authorList>
            <person name="Holmfeldt K."/>
            <person name="Nilsson E."/>
            <person name="Simone D."/>
            <person name="Lopez-Fernandez M."/>
            <person name="Wu X."/>
            <person name="de Brujin I."/>
            <person name="Lundin D."/>
            <person name="Andersson A."/>
            <person name="Bertilsson S."/>
            <person name="Dopson M."/>
        </authorList>
    </citation>
    <scope>NUCLEOTIDE SEQUENCE</scope>
    <source>
        <strain evidence="1">TM448B00292</strain>
    </source>
</reference>
<proteinExistence type="predicted"/>
<evidence type="ECO:0000313" key="1">
    <source>
        <dbReference type="EMBL" id="QJH94700.1"/>
    </source>
</evidence>
<protein>
    <recommendedName>
        <fullName evidence="2">Morphogenetic protein</fullName>
    </recommendedName>
</protein>
<name>A0A6M3X9Z7_9ZZZZ</name>
<sequence>MVKERPILFNGPMVRAILDGRKTVTRRLVKGGQVPAECRGEKDPAFRWSAIGQHDRRYGFNVFGATEEECAKQLAEYGRCPYGQPGDRLWVREAFALLGNEDGVCIDWNDHMVRGDELGAARIYKASCEVGDYGLWQIPDKAFWKPDTDGMQYEGTWRPSIHMPRWASRIQLEITAVRVERLQDITYEQSAAEGIHRHNRMWSATDEGGACHKYPKPAFRDLWISTGGDWDANPWVWVVEFERVEVAHG</sequence>
<dbReference type="EMBL" id="MT144604">
    <property type="protein sequence ID" value="QJH94700.1"/>
    <property type="molecule type" value="Genomic_DNA"/>
</dbReference>
<gene>
    <name evidence="1" type="ORF">TM448B00292_0037</name>
</gene>
<accession>A0A6M3X9Z7</accession>
<organism evidence="1">
    <name type="scientific">viral metagenome</name>
    <dbReference type="NCBI Taxonomy" id="1070528"/>
    <lineage>
        <taxon>unclassified sequences</taxon>
        <taxon>metagenomes</taxon>
        <taxon>organismal metagenomes</taxon>
    </lineage>
</organism>